<dbReference type="SMART" id="SM00354">
    <property type="entry name" value="HTH_LACI"/>
    <property type="match status" value="1"/>
</dbReference>
<dbReference type="SUPFAM" id="SSF53822">
    <property type="entry name" value="Periplasmic binding protein-like I"/>
    <property type="match status" value="1"/>
</dbReference>
<evidence type="ECO:0000259" key="5">
    <source>
        <dbReference type="PROSITE" id="PS50943"/>
    </source>
</evidence>
<dbReference type="PROSITE" id="PS50932">
    <property type="entry name" value="HTH_LACI_2"/>
    <property type="match status" value="1"/>
</dbReference>
<dbReference type="Gene3D" id="1.10.260.40">
    <property type="entry name" value="lambda repressor-like DNA-binding domains"/>
    <property type="match status" value="1"/>
</dbReference>
<dbReference type="GO" id="GO:0000976">
    <property type="term" value="F:transcription cis-regulatory region binding"/>
    <property type="evidence" value="ECO:0007669"/>
    <property type="project" value="TreeGrafter"/>
</dbReference>
<dbReference type="RefSeq" id="WP_179757286.1">
    <property type="nucleotide sequence ID" value="NZ_BAAAGN010000027.1"/>
</dbReference>
<feature type="domain" description="HTH lacI-type" evidence="4">
    <location>
        <begin position="24"/>
        <end position="78"/>
    </location>
</feature>
<dbReference type="SUPFAM" id="SSF47413">
    <property type="entry name" value="lambda repressor-like DNA-binding domains"/>
    <property type="match status" value="1"/>
</dbReference>
<evidence type="ECO:0000256" key="3">
    <source>
        <dbReference type="ARBA" id="ARBA00023163"/>
    </source>
</evidence>
<dbReference type="Proteomes" id="UP000521922">
    <property type="component" value="Unassembled WGS sequence"/>
</dbReference>
<evidence type="ECO:0000256" key="1">
    <source>
        <dbReference type="ARBA" id="ARBA00023015"/>
    </source>
</evidence>
<keyword evidence="2" id="KW-0238">DNA-binding</keyword>
<dbReference type="PANTHER" id="PTHR30146">
    <property type="entry name" value="LACI-RELATED TRANSCRIPTIONAL REPRESSOR"/>
    <property type="match status" value="1"/>
</dbReference>
<dbReference type="PANTHER" id="PTHR30146:SF109">
    <property type="entry name" value="HTH-TYPE TRANSCRIPTIONAL REGULATOR GALS"/>
    <property type="match status" value="1"/>
</dbReference>
<sequence>MSPTSPGPAHGAESTDLEIPTKAATIYDVAKAAGVSHQTVSRYLSGYAGIRPQTRERVEQALAFLDYRPNRSARTLRTGRSQRLVALTHQIDQFGPRKIVQGASVAARDLGYVLDILSLDLASTTAVESALESVQASECDGVLVLTATDEMSHALRHAHFDVPAVTADEADDGLAQKPTQLSTAGFPALVSHLDALGHRRIAHISGPAGWSASRNRVRGLQAALRAADLPEALILEGDWSAASAHRLTTRLLDTEAVTAIVAANDQMALGAILAVTQRGLRVPHDISVTGVDDIPEAAYICPPLTTLRIDFGRQGHDAVRRLMAVMRGAKEPILTSQHSQLIVRESTGAARE</sequence>
<accession>A0A7Y9J3L1</accession>
<dbReference type="CDD" id="cd01574">
    <property type="entry name" value="PBP1_LacI"/>
    <property type="match status" value="1"/>
</dbReference>
<keyword evidence="7" id="KW-1185">Reference proteome</keyword>
<dbReference type="CDD" id="cd01392">
    <property type="entry name" value="HTH_LacI"/>
    <property type="match status" value="1"/>
</dbReference>
<dbReference type="PROSITE" id="PS50943">
    <property type="entry name" value="HTH_CROC1"/>
    <property type="match status" value="1"/>
</dbReference>
<dbReference type="InterPro" id="IPR000843">
    <property type="entry name" value="HTH_LacI"/>
</dbReference>
<feature type="domain" description="HTH cro/C1-type" evidence="5">
    <location>
        <begin position="25"/>
        <end position="68"/>
    </location>
</feature>
<evidence type="ECO:0000313" key="7">
    <source>
        <dbReference type="Proteomes" id="UP000521922"/>
    </source>
</evidence>
<dbReference type="GO" id="GO:0003700">
    <property type="term" value="F:DNA-binding transcription factor activity"/>
    <property type="evidence" value="ECO:0007669"/>
    <property type="project" value="TreeGrafter"/>
</dbReference>
<dbReference type="InterPro" id="IPR010982">
    <property type="entry name" value="Lambda_DNA-bd_dom_sf"/>
</dbReference>
<comment type="caution">
    <text evidence="6">The sequence shown here is derived from an EMBL/GenBank/DDBJ whole genome shotgun (WGS) entry which is preliminary data.</text>
</comment>
<gene>
    <name evidence="6" type="ORF">BJ968_004712</name>
</gene>
<organism evidence="6 7">
    <name type="scientific">Kineococcus aurantiacus</name>
    <dbReference type="NCBI Taxonomy" id="37633"/>
    <lineage>
        <taxon>Bacteria</taxon>
        <taxon>Bacillati</taxon>
        <taxon>Actinomycetota</taxon>
        <taxon>Actinomycetes</taxon>
        <taxon>Kineosporiales</taxon>
        <taxon>Kineosporiaceae</taxon>
        <taxon>Kineococcus</taxon>
    </lineage>
</organism>
<dbReference type="Pfam" id="PF00356">
    <property type="entry name" value="LacI"/>
    <property type="match status" value="1"/>
</dbReference>
<evidence type="ECO:0000313" key="6">
    <source>
        <dbReference type="EMBL" id="NYD25103.1"/>
    </source>
</evidence>
<proteinExistence type="predicted"/>
<dbReference type="PROSITE" id="PS00356">
    <property type="entry name" value="HTH_LACI_1"/>
    <property type="match status" value="1"/>
</dbReference>
<dbReference type="InterPro" id="IPR028082">
    <property type="entry name" value="Peripla_BP_I"/>
</dbReference>
<dbReference type="Gene3D" id="3.40.50.2300">
    <property type="match status" value="2"/>
</dbReference>
<dbReference type="InterPro" id="IPR001387">
    <property type="entry name" value="Cro/C1-type_HTH"/>
</dbReference>
<dbReference type="EMBL" id="JACCBB010000002">
    <property type="protein sequence ID" value="NYD25103.1"/>
    <property type="molecule type" value="Genomic_DNA"/>
</dbReference>
<evidence type="ECO:0000256" key="2">
    <source>
        <dbReference type="ARBA" id="ARBA00023125"/>
    </source>
</evidence>
<reference evidence="6 7" key="1">
    <citation type="submission" date="2020-07" db="EMBL/GenBank/DDBJ databases">
        <title>Sequencing the genomes of 1000 actinobacteria strains.</title>
        <authorList>
            <person name="Klenk H.-P."/>
        </authorList>
    </citation>
    <scope>NUCLEOTIDE SEQUENCE [LARGE SCALE GENOMIC DNA]</scope>
    <source>
        <strain evidence="6 7">DSM 7487</strain>
    </source>
</reference>
<dbReference type="InterPro" id="IPR046335">
    <property type="entry name" value="LacI/GalR-like_sensor"/>
</dbReference>
<name>A0A7Y9J3L1_9ACTN</name>
<evidence type="ECO:0000259" key="4">
    <source>
        <dbReference type="PROSITE" id="PS50932"/>
    </source>
</evidence>
<keyword evidence="3" id="KW-0804">Transcription</keyword>
<dbReference type="Pfam" id="PF13377">
    <property type="entry name" value="Peripla_BP_3"/>
    <property type="match status" value="1"/>
</dbReference>
<keyword evidence="1" id="KW-0805">Transcription regulation</keyword>
<dbReference type="AlphaFoldDB" id="A0A7Y9J3L1"/>
<protein>
    <submittedName>
        <fullName evidence="6">LacI family transcriptional regulator</fullName>
    </submittedName>
</protein>